<dbReference type="EMBL" id="SNZV01000002">
    <property type="protein sequence ID" value="TDS15781.1"/>
    <property type="molecule type" value="Genomic_DNA"/>
</dbReference>
<dbReference type="InterPro" id="IPR011990">
    <property type="entry name" value="TPR-like_helical_dom_sf"/>
</dbReference>
<dbReference type="SUPFAM" id="SSF48452">
    <property type="entry name" value="TPR-like"/>
    <property type="match status" value="1"/>
</dbReference>
<dbReference type="Gene3D" id="1.25.40.390">
    <property type="match status" value="1"/>
</dbReference>
<feature type="chain" id="PRO_5020872588" evidence="1">
    <location>
        <begin position="22"/>
        <end position="534"/>
    </location>
</feature>
<protein>
    <submittedName>
        <fullName evidence="2">SusD/RagB-like outer membrane lipoprotein</fullName>
    </submittedName>
</protein>
<dbReference type="PROSITE" id="PS51257">
    <property type="entry name" value="PROKAR_LIPOPROTEIN"/>
    <property type="match status" value="1"/>
</dbReference>
<keyword evidence="2" id="KW-0449">Lipoprotein</keyword>
<dbReference type="AlphaFoldDB" id="A0A4R7D6G0"/>
<gene>
    <name evidence="2" type="ORF">B0I21_10297</name>
</gene>
<evidence type="ECO:0000313" key="2">
    <source>
        <dbReference type="EMBL" id="TDS15781.1"/>
    </source>
</evidence>
<evidence type="ECO:0000256" key="1">
    <source>
        <dbReference type="SAM" id="SignalP"/>
    </source>
</evidence>
<keyword evidence="3" id="KW-1185">Reference proteome</keyword>
<dbReference type="RefSeq" id="WP_133639091.1">
    <property type="nucleotide sequence ID" value="NZ_SNZV01000002.1"/>
</dbReference>
<dbReference type="Proteomes" id="UP000294752">
    <property type="component" value="Unassembled WGS sequence"/>
</dbReference>
<dbReference type="OrthoDB" id="9766256at2"/>
<name>A0A4R7D6G0_9SPHI</name>
<proteinExistence type="predicted"/>
<evidence type="ECO:0000313" key="3">
    <source>
        <dbReference type="Proteomes" id="UP000294752"/>
    </source>
</evidence>
<keyword evidence="1" id="KW-0732">Signal</keyword>
<comment type="caution">
    <text evidence="2">The sequence shown here is derived from an EMBL/GenBank/DDBJ whole genome shotgun (WGS) entry which is preliminary data.</text>
</comment>
<feature type="signal peptide" evidence="1">
    <location>
        <begin position="1"/>
        <end position="21"/>
    </location>
</feature>
<reference evidence="2 3" key="1">
    <citation type="submission" date="2019-03" db="EMBL/GenBank/DDBJ databases">
        <title>Genomic Encyclopedia of Type Strains, Phase III (KMG-III): the genomes of soil and plant-associated and newly described type strains.</title>
        <authorList>
            <person name="Whitman W."/>
        </authorList>
    </citation>
    <scope>NUCLEOTIDE SEQUENCE [LARGE SCALE GENOMIC DNA]</scope>
    <source>
        <strain evidence="2 3">CGMCC 1.12801</strain>
    </source>
</reference>
<sequence length="534" mass="61022">MKNIKKNIIYIGLLLTLIASSCSQDSFDENYYNPESSVEADIPRLFSGLLFNQSKASSNTIMPRYWNLYVFQLPMPGKYSQLFGYTASNGRYEQQTAYTQSRWQYYYTGPFSSYTEMMKLYNNLSTNEEKAGYDLFMQISKIFLYDQTAQMIDMWGDIPFSEAGHILTSSGIIQNAKYDDQKELYYTFIDDLKVIADYLNAYQTNSFYKPMFDKADIINQGSVEKWKIYANSLRLRLAMRISYADEAKARNVVTEILGNPSLYPLVSTIENSIKIDSRGAELRSVVGVDGIRNSFESGGFNYAPGFIINDLMKPSNDPRLRVFFSKNANGDYLGLDPNLDPTVQDDQISNNLISRVDSATFSRNDKFPGIIFTPAEISFLKAEANERWGVGNAAKDEYEKGIRQSIEYWFYINALNDNADGTAYRPETPATEVEIANMLASTKVNYSGTQQQKLEKIATQNWANFSVILSHQAWAEYRRTNYPALIFANDNSSSQSLPPARLLYPENERTYNPTNYEAVRAKDRIDAKIFWDVN</sequence>
<accession>A0A4R7D6G0</accession>
<dbReference type="Pfam" id="PF12771">
    <property type="entry name" value="SusD-like_2"/>
    <property type="match status" value="1"/>
</dbReference>
<organism evidence="2 3">
    <name type="scientific">Sphingobacterium paludis</name>
    <dbReference type="NCBI Taxonomy" id="1476465"/>
    <lineage>
        <taxon>Bacteria</taxon>
        <taxon>Pseudomonadati</taxon>
        <taxon>Bacteroidota</taxon>
        <taxon>Sphingobacteriia</taxon>
        <taxon>Sphingobacteriales</taxon>
        <taxon>Sphingobacteriaceae</taxon>
        <taxon>Sphingobacterium</taxon>
    </lineage>
</organism>
<dbReference type="InterPro" id="IPR041662">
    <property type="entry name" value="SusD-like_2"/>
</dbReference>